<organism evidence="11">
    <name type="scientific">Tetraodon nigroviridis</name>
    <name type="common">Spotted green pufferfish</name>
    <name type="synonym">Chelonodon nigroviridis</name>
    <dbReference type="NCBI Taxonomy" id="99883"/>
    <lineage>
        <taxon>Eukaryota</taxon>
        <taxon>Metazoa</taxon>
        <taxon>Chordata</taxon>
        <taxon>Craniata</taxon>
        <taxon>Vertebrata</taxon>
        <taxon>Euteleostomi</taxon>
        <taxon>Actinopterygii</taxon>
        <taxon>Neopterygii</taxon>
        <taxon>Teleostei</taxon>
        <taxon>Neoteleostei</taxon>
        <taxon>Acanthomorphata</taxon>
        <taxon>Eupercaria</taxon>
        <taxon>Tetraodontiformes</taxon>
        <taxon>Tetradontoidea</taxon>
        <taxon>Tetraodontidae</taxon>
        <taxon>Tetraodon</taxon>
    </lineage>
</organism>
<evidence type="ECO:0000259" key="8">
    <source>
        <dbReference type="Pfam" id="PF16070"/>
    </source>
</evidence>
<dbReference type="InterPro" id="IPR031436">
    <property type="entry name" value="TMEM132_C"/>
</dbReference>
<dbReference type="Pfam" id="PF23487">
    <property type="entry name" value="Ig_TMEM132_6th"/>
    <property type="match status" value="1"/>
</dbReference>
<dbReference type="Pfam" id="PF15706">
    <property type="entry name" value="TMEM132_C"/>
    <property type="match status" value="1"/>
</dbReference>
<keyword evidence="5" id="KW-0472">Membrane</keyword>
<reference evidence="11" key="2">
    <citation type="submission" date="2004-02" db="EMBL/GenBank/DDBJ databases">
        <authorList>
            <consortium name="Genoscope"/>
            <consortium name="Whitehead Institute Centre for Genome Research"/>
        </authorList>
    </citation>
    <scope>NUCLEOTIDE SEQUENCE</scope>
</reference>
<dbReference type="OrthoDB" id="10026202at2759"/>
<reference evidence="11" key="1">
    <citation type="journal article" date="2004" name="Nature">
        <title>Genome duplication in the teleost fish Tetraodon nigroviridis reveals the early vertebrate proto-karyotype.</title>
        <authorList>
            <person name="Jaillon O."/>
            <person name="Aury J.-M."/>
            <person name="Brunet F."/>
            <person name="Petit J.-L."/>
            <person name="Stange-Thomann N."/>
            <person name="Mauceli E."/>
            <person name="Bouneau L."/>
            <person name="Fischer C."/>
            <person name="Ozouf-Costaz C."/>
            <person name="Bernot A."/>
            <person name="Nicaud S."/>
            <person name="Jaffe D."/>
            <person name="Fisher S."/>
            <person name="Lutfalla G."/>
            <person name="Dossat C."/>
            <person name="Segurens B."/>
            <person name="Dasilva C."/>
            <person name="Salanoubat M."/>
            <person name="Levy M."/>
            <person name="Boudet N."/>
            <person name="Castellano S."/>
            <person name="Anthouard V."/>
            <person name="Jubin C."/>
            <person name="Castelli V."/>
            <person name="Katinka M."/>
            <person name="Vacherie B."/>
            <person name="Biemont C."/>
            <person name="Skalli Z."/>
            <person name="Cattolico L."/>
            <person name="Poulain J."/>
            <person name="De Berardinis V."/>
            <person name="Cruaud C."/>
            <person name="Duprat S."/>
            <person name="Brottier P."/>
            <person name="Coutanceau J.-P."/>
            <person name="Gouzy J."/>
            <person name="Parra G."/>
            <person name="Lardier G."/>
            <person name="Chapple C."/>
            <person name="McKernan K.J."/>
            <person name="McEwan P."/>
            <person name="Bosak S."/>
            <person name="Kellis M."/>
            <person name="Volff J.-N."/>
            <person name="Guigo R."/>
            <person name="Zody M.C."/>
            <person name="Mesirov J."/>
            <person name="Lindblad-Toh K."/>
            <person name="Birren B."/>
            <person name="Nusbaum C."/>
            <person name="Kahn D."/>
            <person name="Robinson-Rechavi M."/>
            <person name="Laudet V."/>
            <person name="Schachter V."/>
            <person name="Quetier F."/>
            <person name="Saurin W."/>
            <person name="Scarpelli C."/>
            <person name="Wincker P."/>
            <person name="Lander E.S."/>
            <person name="Weissenbach J."/>
            <person name="Roest Crollius H."/>
        </authorList>
    </citation>
    <scope>NUCLEOTIDE SEQUENCE [LARGE SCALE GENOMIC DNA]</scope>
</reference>
<evidence type="ECO:0000259" key="7">
    <source>
        <dbReference type="Pfam" id="PF15706"/>
    </source>
</evidence>
<sequence length="671" mass="70685">VSQNADILNTAVLTGRSVKAPLQVLAVEADGSVTDVTNSTSCRSTEEDVLQICEGCDCALVSGAESRGRTSVMLNFTYGFLKAQLEMSVWVPRLPLRMDVADPELSQIKGWRVPVATGGRRTPDSLVLDRGPAGAGGLLKLPARGQRLIWDSEEEDEMRKGRGCMLHYQSSPLRVLTPFIAQADGGASIAYFLGPDWQLNRFENDEKAHWAGRLLLGWQVDVTHLVGSALKVVDPDVLLVRDEGVLQGRAAGTTAVQVLSPLTSAVLAQTTIRVLDDRVSVTQLGVTLVSGLSLSLQLSPGSSRAIIATTTMRQTITQPKQEALVSCWLRFSDGAVAPLDLFDRGSYTLTVSTPDESLATVRRTPQSTFVVAQGGGEGQEALVKVELRICEECQKSKRRSKLAVGVGLLQIRPQSSSSSAVGAGGDGRKSGGRRSSELIGELQTWSQLTVTAAGQQDSALPAASTSSTSASPSVEPEVAGTTSGLQDGSGPESSATEPSAQTHTQEPRGEAQTDAPGARPPRVLEGDLSRAFGALWELEVGVYALAGVCCLALVALLLRCSSRSLCAPAQKSPVQPGLAAGPEPHKHDWRRGARWTPSAATRHPRGRPRWVATAAAPSSISTARAAGPCSTAPPPCWPGLSGANRSTRPPASGTRSSSPPSPRWTSSICPP</sequence>
<name>Q4T8A5_TETNG</name>
<dbReference type="PANTHER" id="PTHR13388:SF26">
    <property type="entry name" value="SI:DKEY-1D7.3"/>
    <property type="match status" value="1"/>
</dbReference>
<evidence type="ECO:0000256" key="5">
    <source>
        <dbReference type="ARBA" id="ARBA00023136"/>
    </source>
</evidence>
<evidence type="ECO:0000256" key="6">
    <source>
        <dbReference type="SAM" id="MobiDB-lite"/>
    </source>
</evidence>
<feature type="domain" description="Transmembrane protein TMEM132 fifth" evidence="9">
    <location>
        <begin position="215"/>
        <end position="279"/>
    </location>
</feature>
<comment type="subcellular location">
    <subcellularLocation>
        <location evidence="1">Membrane</location>
        <topology evidence="1">Single-pass type I membrane protein</topology>
    </subcellularLocation>
</comment>
<evidence type="ECO:0000259" key="10">
    <source>
        <dbReference type="Pfam" id="PF23487"/>
    </source>
</evidence>
<feature type="domain" description="Transmembrane protein TMEM132 C-terminal" evidence="7">
    <location>
        <begin position="509"/>
        <end position="589"/>
    </location>
</feature>
<evidence type="ECO:0000256" key="1">
    <source>
        <dbReference type="ARBA" id="ARBA00004479"/>
    </source>
</evidence>
<evidence type="ECO:0000256" key="2">
    <source>
        <dbReference type="ARBA" id="ARBA00006166"/>
    </source>
</evidence>
<feature type="domain" description="Transmembrane protein family 132 fourth" evidence="8">
    <location>
        <begin position="2"/>
        <end position="94"/>
    </location>
</feature>
<feature type="non-terminal residue" evidence="11">
    <location>
        <position position="1"/>
    </location>
</feature>
<keyword evidence="3" id="KW-0812">Transmembrane</keyword>
<feature type="region of interest" description="Disordered" evidence="6">
    <location>
        <begin position="414"/>
        <end position="436"/>
    </location>
</feature>
<dbReference type="InterPro" id="IPR031437">
    <property type="entry name" value="Ig_TMEM132_4th"/>
</dbReference>
<proteinExistence type="inferred from homology"/>
<dbReference type="GO" id="GO:0016020">
    <property type="term" value="C:membrane"/>
    <property type="evidence" value="ECO:0007669"/>
    <property type="project" value="UniProtKB-SubCell"/>
</dbReference>
<comment type="similarity">
    <text evidence="2">Belongs to the TMEM132 family.</text>
</comment>
<feature type="compositionally biased region" description="Low complexity" evidence="6">
    <location>
        <begin position="458"/>
        <end position="473"/>
    </location>
</feature>
<feature type="region of interest" description="Disordered" evidence="6">
    <location>
        <begin position="568"/>
        <end position="610"/>
    </location>
</feature>
<keyword evidence="4" id="KW-1133">Transmembrane helix</keyword>
<protein>
    <submittedName>
        <fullName evidence="11">(spotted green pufferfish) hypothetical protein</fullName>
    </submittedName>
</protein>
<feature type="region of interest" description="Disordered" evidence="6">
    <location>
        <begin position="456"/>
        <end position="522"/>
    </location>
</feature>
<dbReference type="PANTHER" id="PTHR13388">
    <property type="entry name" value="DETONATOR, ISOFORM E"/>
    <property type="match status" value="1"/>
</dbReference>
<accession>Q4T8A5</accession>
<dbReference type="InterPro" id="IPR026307">
    <property type="entry name" value="TMEM132"/>
</dbReference>
<dbReference type="Pfam" id="PF23486">
    <property type="entry name" value="Ig_TMEM132_5th"/>
    <property type="match status" value="2"/>
</dbReference>
<evidence type="ECO:0000259" key="9">
    <source>
        <dbReference type="Pfam" id="PF23486"/>
    </source>
</evidence>
<evidence type="ECO:0000256" key="4">
    <source>
        <dbReference type="ARBA" id="ARBA00022989"/>
    </source>
</evidence>
<feature type="compositionally biased region" description="Low complexity" evidence="6">
    <location>
        <begin position="645"/>
        <end position="671"/>
    </location>
</feature>
<dbReference type="EMBL" id="CAAE01007858">
    <property type="protein sequence ID" value="CAF90877.1"/>
    <property type="molecule type" value="Genomic_DNA"/>
</dbReference>
<comment type="caution">
    <text evidence="11">The sequence shown here is derived from an EMBL/GenBank/DDBJ whole genome shotgun (WGS) entry which is preliminary data.</text>
</comment>
<evidence type="ECO:0000256" key="3">
    <source>
        <dbReference type="ARBA" id="ARBA00022692"/>
    </source>
</evidence>
<dbReference type="AlphaFoldDB" id="Q4T8A5"/>
<dbReference type="InterPro" id="IPR055423">
    <property type="entry name" value="Ig_TMEM132_5th"/>
</dbReference>
<dbReference type="Pfam" id="PF16070">
    <property type="entry name" value="Ig_TMEM132_4th"/>
    <property type="match status" value="1"/>
</dbReference>
<feature type="domain" description="Transmembrane protein TMEM132 sixth" evidence="10">
    <location>
        <begin position="280"/>
        <end position="395"/>
    </location>
</feature>
<dbReference type="InterPro" id="IPR055424">
    <property type="entry name" value="Ig_TMEM132_6th"/>
</dbReference>
<feature type="region of interest" description="Disordered" evidence="6">
    <location>
        <begin position="622"/>
        <end position="671"/>
    </location>
</feature>
<evidence type="ECO:0000313" key="11">
    <source>
        <dbReference type="EMBL" id="CAF90877.1"/>
    </source>
</evidence>
<feature type="domain" description="Transmembrane protein TMEM132 fifth" evidence="9">
    <location>
        <begin position="98"/>
        <end position="199"/>
    </location>
</feature>
<dbReference type="KEGG" id="tng:GSTEN00005331G001"/>
<feature type="compositionally biased region" description="Polar residues" evidence="6">
    <location>
        <begin position="480"/>
        <end position="504"/>
    </location>
</feature>
<gene>
    <name evidence="11" type="ORF">GSTENG00005331001</name>
</gene>